<keyword evidence="2" id="KW-1185">Reference proteome</keyword>
<dbReference type="Proteomes" id="UP000799777">
    <property type="component" value="Unassembled WGS sequence"/>
</dbReference>
<sequence length="333" mass="38266">MPSLITLPKELLLHIISYLPLPIVEVLAKTHNRRITSTCLVLLQPLFTRRRHIKALKSRFGDFRGVETFEFEIFIQETAKFGILKEEWRRVREPTEEDLLERMEWLNLTFMDDLDWLQPVRQTEEEKKSNKTDPLLTEGQVAKLQEEAHEAGVHIPQAFSQLVQSPGLLDRIPRSNASSFHIPTTSLSKATIAIDKDASGYTLPIYVDQEDGDTHSLYLSTDGTHCMLNDSLYVLEGHDSNINLSGVGFGEWLATAVFEKEINDVIFEDRAVEDALKDYVQAMYVRRPEELSRGQPTRTEQRMFIIRGGKSVKVWEYDEMSESWYKNDGTAGF</sequence>
<reference evidence="1" key="1">
    <citation type="journal article" date="2020" name="Stud. Mycol.">
        <title>101 Dothideomycetes genomes: a test case for predicting lifestyles and emergence of pathogens.</title>
        <authorList>
            <person name="Haridas S."/>
            <person name="Albert R."/>
            <person name="Binder M."/>
            <person name="Bloem J."/>
            <person name="Labutti K."/>
            <person name="Salamov A."/>
            <person name="Andreopoulos B."/>
            <person name="Baker S."/>
            <person name="Barry K."/>
            <person name="Bills G."/>
            <person name="Bluhm B."/>
            <person name="Cannon C."/>
            <person name="Castanera R."/>
            <person name="Culley D."/>
            <person name="Daum C."/>
            <person name="Ezra D."/>
            <person name="Gonzalez J."/>
            <person name="Henrissat B."/>
            <person name="Kuo A."/>
            <person name="Liang C."/>
            <person name="Lipzen A."/>
            <person name="Lutzoni F."/>
            <person name="Magnuson J."/>
            <person name="Mondo S."/>
            <person name="Nolan M."/>
            <person name="Ohm R."/>
            <person name="Pangilinan J."/>
            <person name="Park H.-J."/>
            <person name="Ramirez L."/>
            <person name="Alfaro M."/>
            <person name="Sun H."/>
            <person name="Tritt A."/>
            <person name="Yoshinaga Y."/>
            <person name="Zwiers L.-H."/>
            <person name="Turgeon B."/>
            <person name="Goodwin S."/>
            <person name="Spatafora J."/>
            <person name="Crous P."/>
            <person name="Grigoriev I."/>
        </authorList>
    </citation>
    <scope>NUCLEOTIDE SEQUENCE</scope>
    <source>
        <strain evidence="1">CBS 110217</strain>
    </source>
</reference>
<gene>
    <name evidence="1" type="ORF">EK21DRAFT_90947</name>
</gene>
<organism evidence="1 2">
    <name type="scientific">Setomelanomma holmii</name>
    <dbReference type="NCBI Taxonomy" id="210430"/>
    <lineage>
        <taxon>Eukaryota</taxon>
        <taxon>Fungi</taxon>
        <taxon>Dikarya</taxon>
        <taxon>Ascomycota</taxon>
        <taxon>Pezizomycotina</taxon>
        <taxon>Dothideomycetes</taxon>
        <taxon>Pleosporomycetidae</taxon>
        <taxon>Pleosporales</taxon>
        <taxon>Pleosporineae</taxon>
        <taxon>Phaeosphaeriaceae</taxon>
        <taxon>Setomelanomma</taxon>
    </lineage>
</organism>
<dbReference type="OrthoDB" id="3762936at2759"/>
<comment type="caution">
    <text evidence="1">The sequence shown here is derived from an EMBL/GenBank/DDBJ whole genome shotgun (WGS) entry which is preliminary data.</text>
</comment>
<dbReference type="EMBL" id="ML978217">
    <property type="protein sequence ID" value="KAF2028127.1"/>
    <property type="molecule type" value="Genomic_DNA"/>
</dbReference>
<evidence type="ECO:0008006" key="3">
    <source>
        <dbReference type="Google" id="ProtNLM"/>
    </source>
</evidence>
<dbReference type="AlphaFoldDB" id="A0A9P4LKY8"/>
<evidence type="ECO:0000313" key="2">
    <source>
        <dbReference type="Proteomes" id="UP000799777"/>
    </source>
</evidence>
<name>A0A9P4LKY8_9PLEO</name>
<accession>A0A9P4LKY8</accession>
<evidence type="ECO:0000313" key="1">
    <source>
        <dbReference type="EMBL" id="KAF2028127.1"/>
    </source>
</evidence>
<proteinExistence type="predicted"/>
<protein>
    <recommendedName>
        <fullName evidence="3">F-box domain-containing protein</fullName>
    </recommendedName>
</protein>